<keyword evidence="3" id="KW-1185">Reference proteome</keyword>
<protein>
    <submittedName>
        <fullName evidence="2">Anibiotic ABC transporter</fullName>
    </submittedName>
</protein>
<feature type="transmembrane region" description="Helical" evidence="1">
    <location>
        <begin position="447"/>
        <end position="468"/>
    </location>
</feature>
<sequence>MSEKSPYTGTQALLKLATRRDRIQLAVWMYGTAALAYSAANSVKSTYENEKARVDAVQLLSDNPALLLTRGAPVGSSQGAVSMVQVFSYLCVLAALMSTMAVVRHTRQNEETGRAELIGAQPVGRQAGLMAALLLALQANIGLFIFLGIVLPLAGLPIGGSLAAAAAVASVGLAFAGVAAVTAQLAGTARGANSLAGAVIGAAFLIRGVGDALGDVTENGTVVHSAWPSWLSPIGWGTLVHPFGDERWWVLALPLAFALLTMGLALRLSAGRDLGAGLLADRPGPAEAPRALLSPLGLAWRLQRGALLGWLVGIAVLGATIGAIGKSAADALKDNADLTDTLGKIGGGGTDDPAGVFFASMMVMVGAVAAGFTVQALLRLRAEETSGRLEAVLATSVSRGRWVAGHVLVAVLGVVALLLVSGLAAGLTYGAATSDVGQALGDLTGAALAQAPAALVLAGFVVVVFGAVPGLTSGAAWGGLALCLVVGQLGGLLKLPQAVRDLSPFTHLPALPAAEAEALPFIVLLAVAVVLAAAGAALFRRRDLAP</sequence>
<dbReference type="EMBL" id="JAAWWP010000014">
    <property type="protein sequence ID" value="NKI43880.1"/>
    <property type="molecule type" value="Genomic_DNA"/>
</dbReference>
<feature type="transmembrane region" description="Helical" evidence="1">
    <location>
        <begin position="127"/>
        <end position="150"/>
    </location>
</feature>
<feature type="transmembrane region" description="Helical" evidence="1">
    <location>
        <begin position="248"/>
        <end position="266"/>
    </location>
</feature>
<comment type="caution">
    <text evidence="2">The sequence shown here is derived from an EMBL/GenBank/DDBJ whole genome shotgun (WGS) entry which is preliminary data.</text>
</comment>
<dbReference type="Proteomes" id="UP000772196">
    <property type="component" value="Unassembled WGS sequence"/>
</dbReference>
<feature type="transmembrane region" description="Helical" evidence="1">
    <location>
        <begin position="86"/>
        <end position="106"/>
    </location>
</feature>
<dbReference type="RefSeq" id="WP_168541670.1">
    <property type="nucleotide sequence ID" value="NZ_JAAWWP010000014.1"/>
</dbReference>
<keyword evidence="1" id="KW-0472">Membrane</keyword>
<organism evidence="2 3">
    <name type="scientific">Streptomyces physcomitrii</name>
    <dbReference type="NCBI Taxonomy" id="2724184"/>
    <lineage>
        <taxon>Bacteria</taxon>
        <taxon>Bacillati</taxon>
        <taxon>Actinomycetota</taxon>
        <taxon>Actinomycetes</taxon>
        <taxon>Kitasatosporales</taxon>
        <taxon>Streptomycetaceae</taxon>
        <taxon>Streptomyces</taxon>
    </lineage>
</organism>
<evidence type="ECO:0000256" key="1">
    <source>
        <dbReference type="SAM" id="Phobius"/>
    </source>
</evidence>
<keyword evidence="1" id="KW-1133">Transmembrane helix</keyword>
<feature type="transmembrane region" description="Helical" evidence="1">
    <location>
        <begin position="162"/>
        <end position="185"/>
    </location>
</feature>
<proteinExistence type="predicted"/>
<gene>
    <name evidence="2" type="ORF">HFV08_22025</name>
</gene>
<feature type="transmembrane region" description="Helical" evidence="1">
    <location>
        <begin position="307"/>
        <end position="325"/>
    </location>
</feature>
<name>A0ABX1H699_9ACTN</name>
<feature type="transmembrane region" description="Helical" evidence="1">
    <location>
        <begin position="518"/>
        <end position="539"/>
    </location>
</feature>
<evidence type="ECO:0000313" key="2">
    <source>
        <dbReference type="EMBL" id="NKI43880.1"/>
    </source>
</evidence>
<feature type="transmembrane region" description="Helical" evidence="1">
    <location>
        <begin position="192"/>
        <end position="210"/>
    </location>
</feature>
<feature type="transmembrane region" description="Helical" evidence="1">
    <location>
        <begin position="356"/>
        <end position="378"/>
    </location>
</feature>
<feature type="transmembrane region" description="Helical" evidence="1">
    <location>
        <begin position="407"/>
        <end position="427"/>
    </location>
</feature>
<evidence type="ECO:0000313" key="3">
    <source>
        <dbReference type="Proteomes" id="UP000772196"/>
    </source>
</evidence>
<accession>A0ABX1H699</accession>
<reference evidence="2 3" key="1">
    <citation type="submission" date="2020-04" db="EMBL/GenBank/DDBJ databases">
        <title>Phylogenetic Diversity and Antibacterial Activity against Ralstonia solanacearum of Endophytic Actinomycete Isolated from Moss.</title>
        <authorList>
            <person name="Zhuang X."/>
        </authorList>
    </citation>
    <scope>NUCLEOTIDE SEQUENCE [LARGE SCALE GENOMIC DNA]</scope>
    <source>
        <strain evidence="2 3">LD120</strain>
    </source>
</reference>
<feature type="transmembrane region" description="Helical" evidence="1">
    <location>
        <begin position="475"/>
        <end position="493"/>
    </location>
</feature>
<keyword evidence="1" id="KW-0812">Transmembrane</keyword>